<gene>
    <name evidence="1" type="ORF">TASIC1_0025000900</name>
</gene>
<dbReference type="AlphaFoldDB" id="A0A6V8R961"/>
<protein>
    <submittedName>
        <fullName evidence="1">Uncharacterized protein</fullName>
    </submittedName>
</protein>
<comment type="caution">
    <text evidence="1">The sequence shown here is derived from an EMBL/GenBank/DDBJ whole genome shotgun (WGS) entry which is preliminary data.</text>
</comment>
<proteinExistence type="predicted"/>
<name>A0A6V8R961_TRIAP</name>
<dbReference type="OrthoDB" id="1844152at2759"/>
<evidence type="ECO:0000313" key="1">
    <source>
        <dbReference type="EMBL" id="GFP60625.1"/>
    </source>
</evidence>
<evidence type="ECO:0000313" key="2">
    <source>
        <dbReference type="Proteomes" id="UP000517252"/>
    </source>
</evidence>
<organism evidence="1 2">
    <name type="scientific">Trichoderma asperellum</name>
    <name type="common">Filamentous fungus</name>
    <dbReference type="NCBI Taxonomy" id="101201"/>
    <lineage>
        <taxon>Eukaryota</taxon>
        <taxon>Fungi</taxon>
        <taxon>Dikarya</taxon>
        <taxon>Ascomycota</taxon>
        <taxon>Pezizomycotina</taxon>
        <taxon>Sordariomycetes</taxon>
        <taxon>Hypocreomycetidae</taxon>
        <taxon>Hypocreales</taxon>
        <taxon>Hypocreaceae</taxon>
        <taxon>Trichoderma</taxon>
    </lineage>
</organism>
<reference evidence="1 2" key="1">
    <citation type="submission" date="2020-07" db="EMBL/GenBank/DDBJ databases">
        <title>Trichoderma asperellum IC-1 whole genome shotgun sequence.</title>
        <authorList>
            <person name="Kanamasa S."/>
            <person name="Takahashi H."/>
        </authorList>
    </citation>
    <scope>NUCLEOTIDE SEQUENCE [LARGE SCALE GENOMIC DNA]</scope>
    <source>
        <strain evidence="1 2">IC-1</strain>
    </source>
</reference>
<accession>A0A6V8R961</accession>
<sequence>MVRINCFFILGIDAANDVKLVKSGIAATKEIAIIGEAVRVMPSILAFLVAKLVKGKNLNQRYVRDTMMRLVDARRAIKRNALKTLSDPATVLEAFVDSSPDEWSTSEIVHHLNILFTTTTLSLGGV</sequence>
<dbReference type="EMBL" id="BLZH01000025">
    <property type="protein sequence ID" value="GFP60625.1"/>
    <property type="molecule type" value="Genomic_DNA"/>
</dbReference>
<dbReference type="Proteomes" id="UP000517252">
    <property type="component" value="Unassembled WGS sequence"/>
</dbReference>